<protein>
    <submittedName>
        <fullName evidence="2">Uncharacterized protein</fullName>
    </submittedName>
</protein>
<proteinExistence type="predicted"/>
<name>A0A9K3NL09_HELAN</name>
<comment type="caution">
    <text evidence="2">The sequence shown here is derived from an EMBL/GenBank/DDBJ whole genome shotgun (WGS) entry which is preliminary data.</text>
</comment>
<reference evidence="2" key="2">
    <citation type="submission" date="2020-06" db="EMBL/GenBank/DDBJ databases">
        <title>Helianthus annuus Genome sequencing and assembly Release 2.</title>
        <authorList>
            <person name="Gouzy J."/>
            <person name="Langlade N."/>
            <person name="Munos S."/>
        </authorList>
    </citation>
    <scope>NUCLEOTIDE SEQUENCE</scope>
    <source>
        <tissue evidence="2">Leaves</tissue>
    </source>
</reference>
<keyword evidence="3" id="KW-1185">Reference proteome</keyword>
<dbReference type="Gramene" id="mRNA:HanXRQr2_Chr06g0270071">
    <property type="protein sequence ID" value="mRNA:HanXRQr2_Chr06g0270071"/>
    <property type="gene ID" value="HanXRQr2_Chr06g0270071"/>
</dbReference>
<dbReference type="EMBL" id="MNCJ02000321">
    <property type="protein sequence ID" value="KAF5803333.1"/>
    <property type="molecule type" value="Genomic_DNA"/>
</dbReference>
<evidence type="ECO:0000313" key="3">
    <source>
        <dbReference type="Proteomes" id="UP000215914"/>
    </source>
</evidence>
<dbReference type="AlphaFoldDB" id="A0A9K3NL09"/>
<organism evidence="2 3">
    <name type="scientific">Helianthus annuus</name>
    <name type="common">Common sunflower</name>
    <dbReference type="NCBI Taxonomy" id="4232"/>
    <lineage>
        <taxon>Eukaryota</taxon>
        <taxon>Viridiplantae</taxon>
        <taxon>Streptophyta</taxon>
        <taxon>Embryophyta</taxon>
        <taxon>Tracheophyta</taxon>
        <taxon>Spermatophyta</taxon>
        <taxon>Magnoliopsida</taxon>
        <taxon>eudicotyledons</taxon>
        <taxon>Gunneridae</taxon>
        <taxon>Pentapetalae</taxon>
        <taxon>asterids</taxon>
        <taxon>campanulids</taxon>
        <taxon>Asterales</taxon>
        <taxon>Asteraceae</taxon>
        <taxon>Asteroideae</taxon>
        <taxon>Heliantheae alliance</taxon>
        <taxon>Heliantheae</taxon>
        <taxon>Helianthus</taxon>
    </lineage>
</organism>
<evidence type="ECO:0000313" key="2">
    <source>
        <dbReference type="EMBL" id="KAF5803333.1"/>
    </source>
</evidence>
<reference evidence="2" key="1">
    <citation type="journal article" date="2017" name="Nature">
        <title>The sunflower genome provides insights into oil metabolism, flowering and Asterid evolution.</title>
        <authorList>
            <person name="Badouin H."/>
            <person name="Gouzy J."/>
            <person name="Grassa C.J."/>
            <person name="Murat F."/>
            <person name="Staton S.E."/>
            <person name="Cottret L."/>
            <person name="Lelandais-Briere C."/>
            <person name="Owens G.L."/>
            <person name="Carrere S."/>
            <person name="Mayjonade B."/>
            <person name="Legrand L."/>
            <person name="Gill N."/>
            <person name="Kane N.C."/>
            <person name="Bowers J.E."/>
            <person name="Hubner S."/>
            <person name="Bellec A."/>
            <person name="Berard A."/>
            <person name="Berges H."/>
            <person name="Blanchet N."/>
            <person name="Boniface M.C."/>
            <person name="Brunel D."/>
            <person name="Catrice O."/>
            <person name="Chaidir N."/>
            <person name="Claudel C."/>
            <person name="Donnadieu C."/>
            <person name="Faraut T."/>
            <person name="Fievet G."/>
            <person name="Helmstetter N."/>
            <person name="King M."/>
            <person name="Knapp S.J."/>
            <person name="Lai Z."/>
            <person name="Le Paslier M.C."/>
            <person name="Lippi Y."/>
            <person name="Lorenzon L."/>
            <person name="Mandel J.R."/>
            <person name="Marage G."/>
            <person name="Marchand G."/>
            <person name="Marquand E."/>
            <person name="Bret-Mestries E."/>
            <person name="Morien E."/>
            <person name="Nambeesan S."/>
            <person name="Nguyen T."/>
            <person name="Pegot-Espagnet P."/>
            <person name="Pouilly N."/>
            <person name="Raftis F."/>
            <person name="Sallet E."/>
            <person name="Schiex T."/>
            <person name="Thomas J."/>
            <person name="Vandecasteele C."/>
            <person name="Vares D."/>
            <person name="Vear F."/>
            <person name="Vautrin S."/>
            <person name="Crespi M."/>
            <person name="Mangin B."/>
            <person name="Burke J.M."/>
            <person name="Salse J."/>
            <person name="Munos S."/>
            <person name="Vincourt P."/>
            <person name="Rieseberg L.H."/>
            <person name="Langlade N.B."/>
        </authorList>
    </citation>
    <scope>NUCLEOTIDE SEQUENCE</scope>
    <source>
        <tissue evidence="2">Leaves</tissue>
    </source>
</reference>
<accession>A0A9K3NL09</accession>
<evidence type="ECO:0000256" key="1">
    <source>
        <dbReference type="SAM" id="MobiDB-lite"/>
    </source>
</evidence>
<dbReference type="Proteomes" id="UP000215914">
    <property type="component" value="Unassembled WGS sequence"/>
</dbReference>
<gene>
    <name evidence="2" type="ORF">HanXRQr2_Chr06g0270071</name>
</gene>
<feature type="region of interest" description="Disordered" evidence="1">
    <location>
        <begin position="67"/>
        <end position="92"/>
    </location>
</feature>
<feature type="compositionally biased region" description="Polar residues" evidence="1">
    <location>
        <begin position="69"/>
        <end position="88"/>
    </location>
</feature>
<sequence length="178" mass="19050">MAEPGAHSRVTEFNSPLHAASRTCARSDSRRTINTCAGQYAPIPPVFGPVSPSLTRLWSCADSKAKAFSPSTSAKNDASSPSKNSSTIIEEPAFPNDPFTRIVSTASNASCSVVATITPFPAASPSALTTMGAPCSLIYFFAANGSVNVSYCNKIVYDNERIQHHVLLQQKQNEIIRR</sequence>